<keyword evidence="6 7" id="KW-0472">Membrane</keyword>
<feature type="transmembrane region" description="Helical" evidence="7">
    <location>
        <begin position="102"/>
        <end position="123"/>
    </location>
</feature>
<dbReference type="PANTHER" id="PTHR23513:SF11">
    <property type="entry name" value="STAPHYLOFERRIN A TRANSPORTER"/>
    <property type="match status" value="1"/>
</dbReference>
<keyword evidence="2" id="KW-0813">Transport</keyword>
<protein>
    <recommendedName>
        <fullName evidence="9">Major facilitator superfamily (MFS) profile domain-containing protein</fullName>
    </recommendedName>
</protein>
<evidence type="ECO:0000256" key="7">
    <source>
        <dbReference type="SAM" id="Phobius"/>
    </source>
</evidence>
<dbReference type="InterPro" id="IPR036259">
    <property type="entry name" value="MFS_trans_sf"/>
</dbReference>
<dbReference type="EMBL" id="UINC01120478">
    <property type="protein sequence ID" value="SVC94989.1"/>
    <property type="molecule type" value="Genomic_DNA"/>
</dbReference>
<dbReference type="SUPFAM" id="SSF103473">
    <property type="entry name" value="MFS general substrate transporter"/>
    <property type="match status" value="1"/>
</dbReference>
<feature type="transmembrane region" description="Helical" evidence="7">
    <location>
        <begin position="39"/>
        <end position="63"/>
    </location>
</feature>
<name>A0A382RBC2_9ZZZZ</name>
<feature type="non-terminal residue" evidence="8">
    <location>
        <position position="218"/>
    </location>
</feature>
<feature type="transmembrane region" description="Helical" evidence="7">
    <location>
        <begin position="161"/>
        <end position="183"/>
    </location>
</feature>
<comment type="subcellular location">
    <subcellularLocation>
        <location evidence="1">Cell membrane</location>
        <topology evidence="1">Multi-pass membrane protein</topology>
    </subcellularLocation>
</comment>
<organism evidence="8">
    <name type="scientific">marine metagenome</name>
    <dbReference type="NCBI Taxonomy" id="408172"/>
    <lineage>
        <taxon>unclassified sequences</taxon>
        <taxon>metagenomes</taxon>
        <taxon>ecological metagenomes</taxon>
    </lineage>
</organism>
<evidence type="ECO:0000256" key="5">
    <source>
        <dbReference type="ARBA" id="ARBA00022989"/>
    </source>
</evidence>
<sequence length="218" mass="24295">MQVLKCILGEMARERNPQMLRTIAKLPTFRSLEHKDWAALWLAGHFWHLAFWMDLIVLGWLVLELTNSAFLVALVGTFRLIPMGFFGVLAGSIGDRVTKKKLLMVAQIVNLVVTAGFAIILLLDLEEVWVIYVTALLTGSAWAIDFPIRRAFIRDLLPVEAIVNAMAIDAASLTGMAMAGRWIGGGFLEWTGPEMAYIFLVVCYIAGFVLLLRMPNLS</sequence>
<feature type="transmembrane region" description="Helical" evidence="7">
    <location>
        <begin position="195"/>
        <end position="212"/>
    </location>
</feature>
<dbReference type="Pfam" id="PF05977">
    <property type="entry name" value="MFS_3"/>
    <property type="match status" value="1"/>
</dbReference>
<evidence type="ECO:0000256" key="2">
    <source>
        <dbReference type="ARBA" id="ARBA00022448"/>
    </source>
</evidence>
<dbReference type="PANTHER" id="PTHR23513">
    <property type="entry name" value="INTEGRAL MEMBRANE EFFLUX PROTEIN-RELATED"/>
    <property type="match status" value="1"/>
</dbReference>
<evidence type="ECO:0000256" key="4">
    <source>
        <dbReference type="ARBA" id="ARBA00022692"/>
    </source>
</evidence>
<dbReference type="InterPro" id="IPR010290">
    <property type="entry name" value="TM_effector"/>
</dbReference>
<evidence type="ECO:0000256" key="3">
    <source>
        <dbReference type="ARBA" id="ARBA00022475"/>
    </source>
</evidence>
<dbReference type="AlphaFoldDB" id="A0A382RBC2"/>
<keyword evidence="4 7" id="KW-0812">Transmembrane</keyword>
<evidence type="ECO:0000313" key="8">
    <source>
        <dbReference type="EMBL" id="SVC94989.1"/>
    </source>
</evidence>
<keyword evidence="5 7" id="KW-1133">Transmembrane helix</keyword>
<proteinExistence type="predicted"/>
<evidence type="ECO:0000256" key="1">
    <source>
        <dbReference type="ARBA" id="ARBA00004651"/>
    </source>
</evidence>
<feature type="transmembrane region" description="Helical" evidence="7">
    <location>
        <begin position="129"/>
        <end position="149"/>
    </location>
</feature>
<keyword evidence="3" id="KW-1003">Cell membrane</keyword>
<dbReference type="GO" id="GO:0005886">
    <property type="term" value="C:plasma membrane"/>
    <property type="evidence" value="ECO:0007669"/>
    <property type="project" value="UniProtKB-SubCell"/>
</dbReference>
<reference evidence="8" key="1">
    <citation type="submission" date="2018-05" db="EMBL/GenBank/DDBJ databases">
        <authorList>
            <person name="Lanie J.A."/>
            <person name="Ng W.-L."/>
            <person name="Kazmierczak K.M."/>
            <person name="Andrzejewski T.M."/>
            <person name="Davidsen T.M."/>
            <person name="Wayne K.J."/>
            <person name="Tettelin H."/>
            <person name="Glass J.I."/>
            <person name="Rusch D."/>
            <person name="Podicherti R."/>
            <person name="Tsui H.-C.T."/>
            <person name="Winkler M.E."/>
        </authorList>
    </citation>
    <scope>NUCLEOTIDE SEQUENCE</scope>
</reference>
<feature type="transmembrane region" description="Helical" evidence="7">
    <location>
        <begin position="69"/>
        <end position="90"/>
    </location>
</feature>
<evidence type="ECO:0008006" key="9">
    <source>
        <dbReference type="Google" id="ProtNLM"/>
    </source>
</evidence>
<dbReference type="Gene3D" id="1.20.1250.20">
    <property type="entry name" value="MFS general substrate transporter like domains"/>
    <property type="match status" value="1"/>
</dbReference>
<gene>
    <name evidence="8" type="ORF">METZ01_LOCUS347843</name>
</gene>
<evidence type="ECO:0000256" key="6">
    <source>
        <dbReference type="ARBA" id="ARBA00023136"/>
    </source>
</evidence>
<accession>A0A382RBC2</accession>